<keyword evidence="2" id="KW-0560">Oxidoreductase</keyword>
<protein>
    <submittedName>
        <fullName evidence="3">SDR family oxidoreductase</fullName>
    </submittedName>
</protein>
<evidence type="ECO:0000256" key="2">
    <source>
        <dbReference type="ARBA" id="ARBA00023002"/>
    </source>
</evidence>
<dbReference type="Gene3D" id="3.40.50.720">
    <property type="entry name" value="NAD(P)-binding Rossmann-like Domain"/>
    <property type="match status" value="1"/>
</dbReference>
<dbReference type="PRINTS" id="PR00081">
    <property type="entry name" value="GDHRDH"/>
</dbReference>
<dbReference type="Pfam" id="PF13561">
    <property type="entry name" value="adh_short_C2"/>
    <property type="match status" value="1"/>
</dbReference>
<dbReference type="FunFam" id="3.40.50.720:FF:000173">
    <property type="entry name" value="3-oxoacyl-[acyl-carrier protein] reductase"/>
    <property type="match status" value="1"/>
</dbReference>
<evidence type="ECO:0000313" key="4">
    <source>
        <dbReference type="Proteomes" id="UP000595823"/>
    </source>
</evidence>
<proteinExistence type="inferred from homology"/>
<gene>
    <name evidence="3" type="ORF">HUG15_01400</name>
</gene>
<dbReference type="GO" id="GO:0016491">
    <property type="term" value="F:oxidoreductase activity"/>
    <property type="evidence" value="ECO:0007669"/>
    <property type="project" value="UniProtKB-KW"/>
</dbReference>
<keyword evidence="4" id="KW-1185">Reference proteome</keyword>
<dbReference type="NCBIfam" id="NF009466">
    <property type="entry name" value="PRK12826.1-2"/>
    <property type="match status" value="1"/>
</dbReference>
<name>A0A7T7CDL9_9BACI</name>
<evidence type="ECO:0000256" key="1">
    <source>
        <dbReference type="ARBA" id="ARBA00006484"/>
    </source>
</evidence>
<dbReference type="KEGG" id="scia:HUG15_01400"/>
<accession>A0A7T7CDL9</accession>
<reference evidence="3 4" key="1">
    <citation type="submission" date="2020-06" db="EMBL/GenBank/DDBJ databases">
        <title>Genomic analysis of Salicibibacter sp. NKC5-3.</title>
        <authorList>
            <person name="Oh Y.J."/>
        </authorList>
    </citation>
    <scope>NUCLEOTIDE SEQUENCE [LARGE SCALE GENOMIC DNA]</scope>
    <source>
        <strain evidence="3 4">NKC5-3</strain>
    </source>
</reference>
<dbReference type="EMBL" id="CP054705">
    <property type="protein sequence ID" value="QQK78134.1"/>
    <property type="molecule type" value="Genomic_DNA"/>
</dbReference>
<dbReference type="SUPFAM" id="SSF51735">
    <property type="entry name" value="NAD(P)-binding Rossmann-fold domains"/>
    <property type="match status" value="1"/>
</dbReference>
<dbReference type="PRINTS" id="PR00080">
    <property type="entry name" value="SDRFAMILY"/>
</dbReference>
<dbReference type="InterPro" id="IPR002347">
    <property type="entry name" value="SDR_fam"/>
</dbReference>
<dbReference type="NCBIfam" id="NF005559">
    <property type="entry name" value="PRK07231.1"/>
    <property type="match status" value="1"/>
</dbReference>
<dbReference type="Proteomes" id="UP000595823">
    <property type="component" value="Chromosome"/>
</dbReference>
<dbReference type="InterPro" id="IPR036291">
    <property type="entry name" value="NAD(P)-bd_dom_sf"/>
</dbReference>
<dbReference type="PANTHER" id="PTHR42879:SF2">
    <property type="entry name" value="3-OXOACYL-[ACYL-CARRIER-PROTEIN] REDUCTASE FABG"/>
    <property type="match status" value="1"/>
</dbReference>
<organism evidence="3 4">
    <name type="scientific">Salicibibacter cibarius</name>
    <dbReference type="NCBI Taxonomy" id="2743000"/>
    <lineage>
        <taxon>Bacteria</taxon>
        <taxon>Bacillati</taxon>
        <taxon>Bacillota</taxon>
        <taxon>Bacilli</taxon>
        <taxon>Bacillales</taxon>
        <taxon>Bacillaceae</taxon>
        <taxon>Salicibibacter</taxon>
    </lineage>
</organism>
<comment type="similarity">
    <text evidence="1">Belongs to the short-chain dehydrogenases/reductases (SDR) family.</text>
</comment>
<dbReference type="PANTHER" id="PTHR42879">
    <property type="entry name" value="3-OXOACYL-(ACYL-CARRIER-PROTEIN) REDUCTASE"/>
    <property type="match status" value="1"/>
</dbReference>
<dbReference type="InterPro" id="IPR050259">
    <property type="entry name" value="SDR"/>
</dbReference>
<sequence>MCKKNGSNKVAIVTGAGQGIGLSIAKKFLKEGLNVAFIDNNERLLNTVKNLYQDDTKTLFLLTDVSDKQSVKEGVSTILHQWGRIDVLVNNAAIRKETPLEEITEEEWNLIISVNLGGTFFISQAVVNTMKQQQRGRIINVSSFGGQFGPLTSGAHYSASKAGQITLTKVFARSLADQGITVNAITPAAIETPEMDNMDPEKLNKMKESIPVKRFGDSEDVSDMVLYLSSPSASYITGATFDINGGLLMR</sequence>
<evidence type="ECO:0000313" key="3">
    <source>
        <dbReference type="EMBL" id="QQK78134.1"/>
    </source>
</evidence>
<dbReference type="AlphaFoldDB" id="A0A7T7CDL9"/>
<dbReference type="CDD" id="cd05233">
    <property type="entry name" value="SDR_c"/>
    <property type="match status" value="1"/>
</dbReference>